<dbReference type="Gene3D" id="1.10.3210.10">
    <property type="entry name" value="Hypothetical protein af1432"/>
    <property type="match status" value="1"/>
</dbReference>
<comment type="caution">
    <text evidence="2">The sequence shown here is derived from an EMBL/GenBank/DDBJ whole genome shotgun (WGS) entry which is preliminary data.</text>
</comment>
<evidence type="ECO:0000313" key="2">
    <source>
        <dbReference type="EMBL" id="MBU9734931.1"/>
    </source>
</evidence>
<dbReference type="CDD" id="cd00077">
    <property type="entry name" value="HDc"/>
    <property type="match status" value="1"/>
</dbReference>
<gene>
    <name evidence="2" type="ORF">KTH89_00185</name>
</gene>
<accession>A0A949K1T3</accession>
<feature type="domain" description="HD-GYP" evidence="1">
    <location>
        <begin position="1"/>
        <end position="194"/>
    </location>
</feature>
<dbReference type="RefSeq" id="WP_238720186.1">
    <property type="nucleotide sequence ID" value="NZ_JAHQCW010000001.1"/>
</dbReference>
<dbReference type="Pfam" id="PF13487">
    <property type="entry name" value="HD_5"/>
    <property type="match status" value="1"/>
</dbReference>
<dbReference type="PROSITE" id="PS51832">
    <property type="entry name" value="HD_GYP"/>
    <property type="match status" value="1"/>
</dbReference>
<reference evidence="2" key="1">
    <citation type="submission" date="2021-06" db="EMBL/GenBank/DDBJ databases">
        <title>Description of novel taxa of the family Lachnospiraceae.</title>
        <authorList>
            <person name="Chaplin A.V."/>
            <person name="Sokolova S.R."/>
            <person name="Pikina A.P."/>
            <person name="Korzhanova M."/>
            <person name="Belova V."/>
            <person name="Korostin D."/>
            <person name="Efimov B.A."/>
        </authorList>
    </citation>
    <scope>NUCLEOTIDE SEQUENCE</scope>
    <source>
        <strain evidence="2">ASD5720</strain>
    </source>
</reference>
<dbReference type="Proteomes" id="UP000712157">
    <property type="component" value="Unassembled WGS sequence"/>
</dbReference>
<dbReference type="PANTHER" id="PTHR43155:SF2">
    <property type="entry name" value="CYCLIC DI-GMP PHOSPHODIESTERASE PA4108"/>
    <property type="match status" value="1"/>
</dbReference>
<proteinExistence type="predicted"/>
<evidence type="ECO:0000313" key="3">
    <source>
        <dbReference type="Proteomes" id="UP000712157"/>
    </source>
</evidence>
<dbReference type="SUPFAM" id="SSF109604">
    <property type="entry name" value="HD-domain/PDEase-like"/>
    <property type="match status" value="1"/>
</dbReference>
<sequence>MGSMETNLEKKYFLQQDVSDGISHAICVSCLAGRLAAMLQEEQTVCYDLAVAGTIHDIGKIKLSSYLYGRDEEALDVEQMKYIHQHTELGYEIAREHGYPEHIQQWILHHHENYDGSGYPFHLKGEEIPYGARILRVCDVFAALTADRPYRRAFDLETAMELMIEEIKNFDMRIFLAFQRMVHEEDINGLLNQKDLQVEIQEGKL</sequence>
<evidence type="ECO:0000259" key="1">
    <source>
        <dbReference type="PROSITE" id="PS51832"/>
    </source>
</evidence>
<dbReference type="InterPro" id="IPR003607">
    <property type="entry name" value="HD/PDEase_dom"/>
</dbReference>
<dbReference type="InterPro" id="IPR037522">
    <property type="entry name" value="HD_GYP_dom"/>
</dbReference>
<dbReference type="SMART" id="SM00471">
    <property type="entry name" value="HDc"/>
    <property type="match status" value="1"/>
</dbReference>
<dbReference type="NCBIfam" id="TIGR00277">
    <property type="entry name" value="HDIG"/>
    <property type="match status" value="1"/>
</dbReference>
<dbReference type="AlphaFoldDB" id="A0A949K1T3"/>
<name>A0A949K1T3_9FIRM</name>
<dbReference type="EMBL" id="JAHQCW010000001">
    <property type="protein sequence ID" value="MBU9734931.1"/>
    <property type="molecule type" value="Genomic_DNA"/>
</dbReference>
<organism evidence="2 3">
    <name type="scientific">Diplocloster agilis</name>
    <dbReference type="NCBI Taxonomy" id="2850323"/>
    <lineage>
        <taxon>Bacteria</taxon>
        <taxon>Bacillati</taxon>
        <taxon>Bacillota</taxon>
        <taxon>Clostridia</taxon>
        <taxon>Lachnospirales</taxon>
        <taxon>Lachnospiraceae</taxon>
        <taxon>Diplocloster</taxon>
    </lineage>
</organism>
<dbReference type="InterPro" id="IPR006675">
    <property type="entry name" value="HDIG_dom"/>
</dbReference>
<dbReference type="PANTHER" id="PTHR43155">
    <property type="entry name" value="CYCLIC DI-GMP PHOSPHODIESTERASE PA4108-RELATED"/>
    <property type="match status" value="1"/>
</dbReference>
<keyword evidence="3" id="KW-1185">Reference proteome</keyword>
<protein>
    <submittedName>
        <fullName evidence="2">HD domain-containing protein</fullName>
    </submittedName>
</protein>